<dbReference type="Proteomes" id="UP001501822">
    <property type="component" value="Unassembled WGS sequence"/>
</dbReference>
<evidence type="ECO:0000313" key="3">
    <source>
        <dbReference type="EMBL" id="GAA0344612.1"/>
    </source>
</evidence>
<feature type="region of interest" description="Disordered" evidence="1">
    <location>
        <begin position="29"/>
        <end position="64"/>
    </location>
</feature>
<evidence type="ECO:0000256" key="1">
    <source>
        <dbReference type="SAM" id="MobiDB-lite"/>
    </source>
</evidence>
<keyword evidence="2" id="KW-0732">Signal</keyword>
<gene>
    <name evidence="3" type="ORF">GCM10010151_37930</name>
</gene>
<evidence type="ECO:0000256" key="2">
    <source>
        <dbReference type="SAM" id="SignalP"/>
    </source>
</evidence>
<evidence type="ECO:0000313" key="4">
    <source>
        <dbReference type="Proteomes" id="UP001501822"/>
    </source>
</evidence>
<feature type="chain" id="PRO_5045160913" description="Lipoprotein" evidence="2">
    <location>
        <begin position="24"/>
        <end position="153"/>
    </location>
</feature>
<accession>A0ABN0WR66</accession>
<sequence length="153" mass="15380">MLWSLVVRKRVLVLVAVAGLGLAGCGGSGSAHQDKSAASTPASGAAAGEPLPSASPKGDSDAPTCTTVTYRVTGTGVEVTAKVGKTPITLNFEADDADDNPVTGDPATSSVTYAFKGADTRHTLLIKGVKSPHHVTVIALGTDQDSSCRAYAA</sequence>
<protein>
    <recommendedName>
        <fullName evidence="5">Lipoprotein</fullName>
    </recommendedName>
</protein>
<name>A0ABN0WR66_9ACTN</name>
<proteinExistence type="predicted"/>
<organism evidence="3 4">
    <name type="scientific">Actinoallomurus spadix</name>
    <dbReference type="NCBI Taxonomy" id="79912"/>
    <lineage>
        <taxon>Bacteria</taxon>
        <taxon>Bacillati</taxon>
        <taxon>Actinomycetota</taxon>
        <taxon>Actinomycetes</taxon>
        <taxon>Streptosporangiales</taxon>
        <taxon>Thermomonosporaceae</taxon>
        <taxon>Actinoallomurus</taxon>
    </lineage>
</organism>
<feature type="signal peptide" evidence="2">
    <location>
        <begin position="1"/>
        <end position="23"/>
    </location>
</feature>
<feature type="compositionally biased region" description="Low complexity" evidence="1">
    <location>
        <begin position="36"/>
        <end position="48"/>
    </location>
</feature>
<reference evidence="3 4" key="1">
    <citation type="journal article" date="2019" name="Int. J. Syst. Evol. Microbiol.">
        <title>The Global Catalogue of Microorganisms (GCM) 10K type strain sequencing project: providing services to taxonomists for standard genome sequencing and annotation.</title>
        <authorList>
            <consortium name="The Broad Institute Genomics Platform"/>
            <consortium name="The Broad Institute Genome Sequencing Center for Infectious Disease"/>
            <person name="Wu L."/>
            <person name="Ma J."/>
        </authorList>
    </citation>
    <scope>NUCLEOTIDE SEQUENCE [LARGE SCALE GENOMIC DNA]</scope>
    <source>
        <strain evidence="3 4">JCM 3146</strain>
    </source>
</reference>
<comment type="caution">
    <text evidence="3">The sequence shown here is derived from an EMBL/GenBank/DDBJ whole genome shotgun (WGS) entry which is preliminary data.</text>
</comment>
<evidence type="ECO:0008006" key="5">
    <source>
        <dbReference type="Google" id="ProtNLM"/>
    </source>
</evidence>
<keyword evidence="4" id="KW-1185">Reference proteome</keyword>
<dbReference type="EMBL" id="BAAABM010000029">
    <property type="protein sequence ID" value="GAA0344612.1"/>
    <property type="molecule type" value="Genomic_DNA"/>
</dbReference>